<feature type="coiled-coil region" evidence="8">
    <location>
        <begin position="162"/>
        <end position="190"/>
    </location>
</feature>
<evidence type="ECO:0000256" key="1">
    <source>
        <dbReference type="ARBA" id="ARBA00003913"/>
    </source>
</evidence>
<dbReference type="GO" id="GO:0032050">
    <property type="term" value="F:clathrin heavy chain binding"/>
    <property type="evidence" value="ECO:0007669"/>
    <property type="project" value="TreeGrafter"/>
</dbReference>
<dbReference type="EMBL" id="EF678633">
    <property type="protein sequence ID" value="ABR18368.1"/>
    <property type="molecule type" value="mRNA"/>
</dbReference>
<name>B8LRT8_PICSI</name>
<evidence type="ECO:0000256" key="9">
    <source>
        <dbReference type="SAM" id="MobiDB-lite"/>
    </source>
</evidence>
<reference evidence="10" key="1">
    <citation type="submission" date="2007-06" db="EMBL/GenBank/DDBJ databases">
        <title>Full length cDNA sequences from Sitka Spruce (Picea sitchensis).</title>
        <authorList>
            <person name="Ralph S.G."/>
            <person name="Chun H.E."/>
            <person name="Liao N."/>
            <person name="Ali J."/>
            <person name="Reid K."/>
            <person name="Kolosova N."/>
            <person name="Cooper N."/>
            <person name="Cullis C."/>
            <person name="Jancsik S."/>
            <person name="Moore R."/>
            <person name="Mayo M."/>
            <person name="Wagner S."/>
            <person name="Holt R.A."/>
            <person name="Jones S.J.M."/>
            <person name="Marra M.A."/>
            <person name="Ritland C.E."/>
            <person name="Ritland K."/>
            <person name="Bohlmann J."/>
        </authorList>
    </citation>
    <scope>NUCLEOTIDE SEQUENCE</scope>
    <source>
        <tissue evidence="10">Bark</tissue>
    </source>
</reference>
<evidence type="ECO:0000256" key="5">
    <source>
        <dbReference type="ARBA" id="ARBA00023176"/>
    </source>
</evidence>
<evidence type="ECO:0000313" key="11">
    <source>
        <dbReference type="EMBL" id="ACN40959.1"/>
    </source>
</evidence>
<organism evidence="10">
    <name type="scientific">Picea sitchensis</name>
    <name type="common">Sitka spruce</name>
    <name type="synonym">Pinus sitchensis</name>
    <dbReference type="NCBI Taxonomy" id="3332"/>
    <lineage>
        <taxon>Eukaryota</taxon>
        <taxon>Viridiplantae</taxon>
        <taxon>Streptophyta</taxon>
        <taxon>Embryophyta</taxon>
        <taxon>Tracheophyta</taxon>
        <taxon>Spermatophyta</taxon>
        <taxon>Pinopsida</taxon>
        <taxon>Pinidae</taxon>
        <taxon>Conifers I</taxon>
        <taxon>Pinales</taxon>
        <taxon>Pinaceae</taxon>
        <taxon>Picea</taxon>
    </lineage>
</organism>
<feature type="compositionally biased region" description="Low complexity" evidence="9">
    <location>
        <begin position="309"/>
        <end position="347"/>
    </location>
</feature>
<feature type="region of interest" description="Disordered" evidence="9">
    <location>
        <begin position="1"/>
        <end position="126"/>
    </location>
</feature>
<accession>B8LRT8</accession>
<sequence>MSGFDSYVGGGDELAGGSTRPFDDGYIGYDPRLPSQRYDSSFRSPDQFPVDDADADADADESKDADDFDNGNAYEVPPPAVYMNNSEDEAPPQQPDTPPMFSQSFGSSSHHVDFGGDYSPQASEINGKPFEVNGLYGMPPLASDGPILPSPEEMQQDEGFMLREWRRQNAIRLEEKERSEKERLHQIMDEAEAFREEFYSKRKILCETNKNNNREKEKVHLANQEKFHANADKNYWKAVAEIIPHELPSFETKRGGKDKDKKKPSIVVNQGPKPGKPTDLSRMRQILLKLKHNPPPHMKAPPPPPPPAAANGSAPASSTGTTPPSGTAPATASSTTAVPASISTAPSVQPVIVG</sequence>
<dbReference type="GO" id="GO:0006886">
    <property type="term" value="P:intracellular protein transport"/>
    <property type="evidence" value="ECO:0007669"/>
    <property type="project" value="InterPro"/>
</dbReference>
<feature type="compositionally biased region" description="Acidic residues" evidence="9">
    <location>
        <begin position="49"/>
        <end position="69"/>
    </location>
</feature>
<evidence type="ECO:0000256" key="3">
    <source>
        <dbReference type="ARBA" id="ARBA00005263"/>
    </source>
</evidence>
<feature type="region of interest" description="Disordered" evidence="9">
    <location>
        <begin position="246"/>
        <end position="354"/>
    </location>
</feature>
<dbReference type="OMA" id="FHEKRKV"/>
<keyword evidence="8" id="KW-0175">Coiled coil</keyword>
<protein>
    <recommendedName>
        <fullName evidence="7">Clathrin light chain</fullName>
    </recommendedName>
</protein>
<dbReference type="GO" id="GO:0072583">
    <property type="term" value="P:clathrin-dependent endocytosis"/>
    <property type="evidence" value="ECO:0007669"/>
    <property type="project" value="TreeGrafter"/>
</dbReference>
<feature type="compositionally biased region" description="Pro residues" evidence="9">
    <location>
        <begin position="295"/>
        <end position="308"/>
    </location>
</feature>
<keyword evidence="5 7" id="KW-0168">Coated pit</keyword>
<proteinExistence type="evidence at transcript level"/>
<comment type="subcellular location">
    <subcellularLocation>
        <location evidence="2 7">Cytoplasmic vesicle membrane</location>
        <topology evidence="2 7">Peripheral membrane protein</topology>
        <orientation evidence="2 7">Cytoplasmic side</orientation>
    </subcellularLocation>
    <subcellularLocation>
        <location evidence="7">Membrane</location>
        <location evidence="7">Coated pit</location>
        <topology evidence="7">Peripheral membrane protein</topology>
        <orientation evidence="7">Cytoplasmic side</orientation>
    </subcellularLocation>
    <text evidence="7">Cytoplasmic face of coated pits and vesicles.</text>
</comment>
<evidence type="ECO:0000256" key="2">
    <source>
        <dbReference type="ARBA" id="ARBA00004180"/>
    </source>
</evidence>
<dbReference type="GO" id="GO:0030130">
    <property type="term" value="C:clathrin coat of trans-Golgi network vesicle"/>
    <property type="evidence" value="ECO:0007669"/>
    <property type="project" value="InterPro"/>
</dbReference>
<evidence type="ECO:0000313" key="10">
    <source>
        <dbReference type="EMBL" id="ABR18368.1"/>
    </source>
</evidence>
<dbReference type="GO" id="GO:0005198">
    <property type="term" value="F:structural molecule activity"/>
    <property type="evidence" value="ECO:0007669"/>
    <property type="project" value="InterPro"/>
</dbReference>
<comment type="similarity">
    <text evidence="3 7">Belongs to the clathrin light chain family.</text>
</comment>
<feature type="compositionally biased region" description="Basic and acidic residues" evidence="9">
    <location>
        <begin position="251"/>
        <end position="263"/>
    </location>
</feature>
<keyword evidence="6 7" id="KW-0968">Cytoplasmic vesicle</keyword>
<keyword evidence="4 7" id="KW-0472">Membrane</keyword>
<evidence type="ECO:0000256" key="4">
    <source>
        <dbReference type="ARBA" id="ARBA00023136"/>
    </source>
</evidence>
<dbReference type="Pfam" id="PF01086">
    <property type="entry name" value="Clathrin_lg_ch"/>
    <property type="match status" value="1"/>
</dbReference>
<comment type="function">
    <text evidence="1 7">Clathrin is the major protein of the polyhedral coat of coated pits and vesicles.</text>
</comment>
<evidence type="ECO:0000256" key="7">
    <source>
        <dbReference type="RuleBase" id="RU363137"/>
    </source>
</evidence>
<evidence type="ECO:0000256" key="6">
    <source>
        <dbReference type="ARBA" id="ARBA00023329"/>
    </source>
</evidence>
<feature type="compositionally biased region" description="Polar residues" evidence="9">
    <location>
        <begin position="100"/>
        <end position="109"/>
    </location>
</feature>
<dbReference type="AlphaFoldDB" id="B8LRT8"/>
<dbReference type="InterPro" id="IPR000996">
    <property type="entry name" value="Clathrin_L-chain"/>
</dbReference>
<dbReference type="EMBL" id="BT071501">
    <property type="protein sequence ID" value="ACN40959.1"/>
    <property type="molecule type" value="mRNA"/>
</dbReference>
<dbReference type="PANTHER" id="PTHR10639">
    <property type="entry name" value="CLATHRIN LIGHT CHAIN"/>
    <property type="match status" value="1"/>
</dbReference>
<evidence type="ECO:0000256" key="8">
    <source>
        <dbReference type="SAM" id="Coils"/>
    </source>
</evidence>
<dbReference type="GO" id="GO:0030132">
    <property type="term" value="C:clathrin coat of coated pit"/>
    <property type="evidence" value="ECO:0007669"/>
    <property type="project" value="InterPro"/>
</dbReference>
<reference evidence="11" key="2">
    <citation type="submission" date="2009-02" db="EMBL/GenBank/DDBJ databases">
        <title>Full length sequence-verified cDNA sequences from Sitka spruce (Picea sitchensis).</title>
        <authorList>
            <person name="Reid K.E."/>
            <person name="Liao N."/>
            <person name="Ralph S."/>
            <person name="Kolosova N."/>
            <person name="Oddy C."/>
            <person name="Moore R."/>
            <person name="Mayo M."/>
            <person name="Wagner S."/>
            <person name="King J."/>
            <person name="Yanchuk A."/>
            <person name="Holt R."/>
            <person name="Jones S."/>
            <person name="Marra M."/>
            <person name="Ritland C.E."/>
            <person name="Ritland K."/>
            <person name="Bohlmann J."/>
        </authorList>
    </citation>
    <scope>NUCLEOTIDE SEQUENCE</scope>
    <source>
        <tissue evidence="11">Bark</tissue>
    </source>
</reference>
<dbReference type="PANTHER" id="PTHR10639:SF7">
    <property type="entry name" value="CLATHRIN LIGHT CHAIN"/>
    <property type="match status" value="1"/>
</dbReference>